<dbReference type="EMBL" id="CAVK010000081">
    <property type="protein sequence ID" value="CCW17473.1"/>
    <property type="molecule type" value="Genomic_DNA"/>
</dbReference>
<comment type="caution">
    <text evidence="1">The sequence shown here is derived from an EMBL/GenBank/DDBJ whole genome shotgun (WGS) entry which is preliminary data.</text>
</comment>
<reference evidence="2" key="2">
    <citation type="submission" date="2013-04" db="EMBL/GenBank/DDBJ databases">
        <title>Bisphenol A degrading Sphingobium sp. strain BiD32.</title>
        <authorList>
            <person name="Nielsen J.L."/>
            <person name="Zhou N.A."/>
            <person name="Kjeldal H."/>
        </authorList>
    </citation>
    <scope>NUCLEOTIDE SEQUENCE [LARGE SCALE GENOMIC DNA]</scope>
    <source>
        <strain evidence="2">BiD32</strain>
    </source>
</reference>
<reference evidence="1 2" key="1">
    <citation type="submission" date="2013-03" db="EMBL/GenBank/DDBJ databases">
        <authorList>
            <person name="Le V."/>
        </authorList>
    </citation>
    <scope>NUCLEOTIDE SEQUENCE [LARGE SCALE GENOMIC DNA]</scope>
    <source>
        <strain evidence="1 2">BiD32</strain>
    </source>
</reference>
<evidence type="ECO:0000313" key="2">
    <source>
        <dbReference type="Proteomes" id="UP000013201"/>
    </source>
</evidence>
<protein>
    <submittedName>
        <fullName evidence="1">Uncharacterized protein</fullName>
    </submittedName>
</protein>
<proteinExistence type="predicted"/>
<gene>
    <name evidence="1" type="ORF">EBBID32_18130</name>
</gene>
<evidence type="ECO:0000313" key="1">
    <source>
        <dbReference type="EMBL" id="CCW17473.1"/>
    </source>
</evidence>
<name>N1MPT5_9SPHN</name>
<keyword evidence="2" id="KW-1185">Reference proteome</keyword>
<dbReference type="Proteomes" id="UP000013201">
    <property type="component" value="Unassembled WGS sequence"/>
</dbReference>
<accession>N1MPT5</accession>
<dbReference type="AlphaFoldDB" id="N1MPT5"/>
<organism evidence="1 2">
    <name type="scientific">Sphingobium indicum BiD32</name>
    <dbReference type="NCBI Taxonomy" id="1301087"/>
    <lineage>
        <taxon>Bacteria</taxon>
        <taxon>Pseudomonadati</taxon>
        <taxon>Pseudomonadota</taxon>
        <taxon>Alphaproteobacteria</taxon>
        <taxon>Sphingomonadales</taxon>
        <taxon>Sphingomonadaceae</taxon>
        <taxon>Sphingobium</taxon>
    </lineage>
</organism>
<sequence>MYAAILTAAASKQLVFVAGNGTCDTTNSNRESVSYITVTP</sequence>